<feature type="compositionally biased region" description="Basic and acidic residues" evidence="8">
    <location>
        <begin position="283"/>
        <end position="292"/>
    </location>
</feature>
<comment type="subcellular location">
    <subcellularLocation>
        <location evidence="1">Membrane</location>
        <topology evidence="1">Multi-pass membrane protein</topology>
    </subcellularLocation>
</comment>
<gene>
    <name evidence="10" type="ORF">AAND1436_LOCUS21235</name>
</gene>
<dbReference type="PANTHER" id="PTHR22883:SF203">
    <property type="entry name" value="PALMITOYLTRANSFERASE"/>
    <property type="match status" value="1"/>
</dbReference>
<dbReference type="AlphaFoldDB" id="A0A7S2CXS6"/>
<feature type="region of interest" description="Disordered" evidence="8">
    <location>
        <begin position="223"/>
        <end position="351"/>
    </location>
</feature>
<evidence type="ECO:0000259" key="9">
    <source>
        <dbReference type="Pfam" id="PF01529"/>
    </source>
</evidence>
<feature type="compositionally biased region" description="Acidic residues" evidence="8">
    <location>
        <begin position="232"/>
        <end position="245"/>
    </location>
</feature>
<protein>
    <recommendedName>
        <fullName evidence="7">Palmitoyltransferase</fullName>
        <ecNumber evidence="7">2.3.1.225</ecNumber>
    </recommendedName>
</protein>
<keyword evidence="4 7" id="KW-1133">Transmembrane helix</keyword>
<dbReference type="PANTHER" id="PTHR22883">
    <property type="entry name" value="ZINC FINGER DHHC DOMAIN CONTAINING PROTEIN"/>
    <property type="match status" value="1"/>
</dbReference>
<feature type="transmembrane region" description="Helical" evidence="7">
    <location>
        <begin position="28"/>
        <end position="49"/>
    </location>
</feature>
<proteinExistence type="inferred from homology"/>
<evidence type="ECO:0000256" key="8">
    <source>
        <dbReference type="SAM" id="MobiDB-lite"/>
    </source>
</evidence>
<evidence type="ECO:0000256" key="7">
    <source>
        <dbReference type="RuleBase" id="RU079119"/>
    </source>
</evidence>
<keyword evidence="6 7" id="KW-0012">Acyltransferase</keyword>
<reference evidence="10" key="1">
    <citation type="submission" date="2021-01" db="EMBL/GenBank/DDBJ databases">
        <authorList>
            <person name="Corre E."/>
            <person name="Pelletier E."/>
            <person name="Niang G."/>
            <person name="Scheremetjew M."/>
            <person name="Finn R."/>
            <person name="Kale V."/>
            <person name="Holt S."/>
            <person name="Cochrane G."/>
            <person name="Meng A."/>
            <person name="Brown T."/>
            <person name="Cohen L."/>
        </authorList>
    </citation>
    <scope>NUCLEOTIDE SEQUENCE</scope>
    <source>
        <strain evidence="10">CCMP2222</strain>
    </source>
</reference>
<organism evidence="10">
    <name type="scientific">Alexandrium andersonii</name>
    <dbReference type="NCBI Taxonomy" id="327968"/>
    <lineage>
        <taxon>Eukaryota</taxon>
        <taxon>Sar</taxon>
        <taxon>Alveolata</taxon>
        <taxon>Dinophyceae</taxon>
        <taxon>Gonyaulacales</taxon>
        <taxon>Pyrocystaceae</taxon>
        <taxon>Alexandrium</taxon>
    </lineage>
</organism>
<dbReference type="GO" id="GO:0019706">
    <property type="term" value="F:protein-cysteine S-palmitoyltransferase activity"/>
    <property type="evidence" value="ECO:0007669"/>
    <property type="project" value="UniProtKB-EC"/>
</dbReference>
<feature type="domain" description="Palmitoyltransferase DHHC" evidence="9">
    <location>
        <begin position="74"/>
        <end position="208"/>
    </location>
</feature>
<dbReference type="Pfam" id="PF01529">
    <property type="entry name" value="DHHC"/>
    <property type="match status" value="1"/>
</dbReference>
<evidence type="ECO:0000256" key="2">
    <source>
        <dbReference type="ARBA" id="ARBA00022679"/>
    </source>
</evidence>
<feature type="compositionally biased region" description="Low complexity" evidence="8">
    <location>
        <begin position="246"/>
        <end position="257"/>
    </location>
</feature>
<feature type="transmembrane region" description="Helical" evidence="7">
    <location>
        <begin position="116"/>
        <end position="146"/>
    </location>
</feature>
<dbReference type="EC" id="2.3.1.225" evidence="7"/>
<evidence type="ECO:0000256" key="4">
    <source>
        <dbReference type="ARBA" id="ARBA00022989"/>
    </source>
</evidence>
<keyword evidence="5 7" id="KW-0472">Membrane</keyword>
<keyword evidence="2 7" id="KW-0808">Transferase</keyword>
<comment type="similarity">
    <text evidence="7">Belongs to the DHHC palmitoyltransferase family.</text>
</comment>
<dbReference type="GO" id="GO:0005783">
    <property type="term" value="C:endoplasmic reticulum"/>
    <property type="evidence" value="ECO:0007669"/>
    <property type="project" value="TreeGrafter"/>
</dbReference>
<feature type="transmembrane region" description="Helical" evidence="7">
    <location>
        <begin position="167"/>
        <end position="193"/>
    </location>
</feature>
<evidence type="ECO:0000256" key="1">
    <source>
        <dbReference type="ARBA" id="ARBA00004141"/>
    </source>
</evidence>
<keyword evidence="3 7" id="KW-0812">Transmembrane</keyword>
<comment type="catalytic activity">
    <reaction evidence="7">
        <text>L-cysteinyl-[protein] + hexadecanoyl-CoA = S-hexadecanoyl-L-cysteinyl-[protein] + CoA</text>
        <dbReference type="Rhea" id="RHEA:36683"/>
        <dbReference type="Rhea" id="RHEA-COMP:10131"/>
        <dbReference type="Rhea" id="RHEA-COMP:11032"/>
        <dbReference type="ChEBI" id="CHEBI:29950"/>
        <dbReference type="ChEBI" id="CHEBI:57287"/>
        <dbReference type="ChEBI" id="CHEBI:57379"/>
        <dbReference type="ChEBI" id="CHEBI:74151"/>
        <dbReference type="EC" id="2.3.1.225"/>
    </reaction>
</comment>
<dbReference type="GO" id="GO:0006612">
    <property type="term" value="P:protein targeting to membrane"/>
    <property type="evidence" value="ECO:0007669"/>
    <property type="project" value="TreeGrafter"/>
</dbReference>
<dbReference type="GO" id="GO:0005794">
    <property type="term" value="C:Golgi apparatus"/>
    <property type="evidence" value="ECO:0007669"/>
    <property type="project" value="TreeGrafter"/>
</dbReference>
<dbReference type="InterPro" id="IPR039859">
    <property type="entry name" value="PFA4/ZDH16/20/ERF2-like"/>
</dbReference>
<accession>A0A7S2CXS6</accession>
<evidence type="ECO:0000256" key="6">
    <source>
        <dbReference type="ARBA" id="ARBA00023315"/>
    </source>
</evidence>
<comment type="domain">
    <text evidence="7">The DHHC domain is required for palmitoyltransferase activity.</text>
</comment>
<feature type="compositionally biased region" description="Low complexity" evidence="8">
    <location>
        <begin position="317"/>
        <end position="338"/>
    </location>
</feature>
<evidence type="ECO:0000256" key="3">
    <source>
        <dbReference type="ARBA" id="ARBA00022692"/>
    </source>
</evidence>
<evidence type="ECO:0000313" key="10">
    <source>
        <dbReference type="EMBL" id="CAD9438484.1"/>
    </source>
</evidence>
<dbReference type="EMBL" id="HBGQ01043342">
    <property type="protein sequence ID" value="CAD9438484.1"/>
    <property type="molecule type" value="Transcribed_RNA"/>
</dbReference>
<sequence>MTMTCVILGNGVAFCALSGRMLEGTIRLAFLIVFAISYVVAVISGLWAMCLDPIDPMATEDADEADDDDLDDILYCRLCDSNVQLDSKHCYDCNKCVANFDHHCQWLNTCIGTRNYGLFFAAIWSTLVMLGIVIAASIILLTELIVNDFVAPSPTGHKPPSLGMPPVALVTFCSIVLVADLACWLPLLTLVAFHCYLCYLGTTTFDYFTGKITARMAQKEANKQQQTTEVNAEGEDDNCEDDEPLASDAASSSANASPHPSDVSLKHAVAGPCGTPVSQRAKSAKEEERMEAAVRIQRAYRQRSDQERPEDLEDASASDVSDSGSSESSFGDAASGADPMSGVFRSLAAQEEDSEVRKELATFVFGSWQVSAGLQTAESPMDRVSQAREVGRLRSRRRERAWECC</sequence>
<dbReference type="GO" id="GO:0016020">
    <property type="term" value="C:membrane"/>
    <property type="evidence" value="ECO:0007669"/>
    <property type="project" value="UniProtKB-SubCell"/>
</dbReference>
<name>A0A7S2CXS6_9DINO</name>
<dbReference type="PROSITE" id="PS50216">
    <property type="entry name" value="DHHC"/>
    <property type="match status" value="1"/>
</dbReference>
<dbReference type="InterPro" id="IPR001594">
    <property type="entry name" value="Palmitoyltrfase_DHHC"/>
</dbReference>
<evidence type="ECO:0000256" key="5">
    <source>
        <dbReference type="ARBA" id="ARBA00023136"/>
    </source>
</evidence>